<dbReference type="Pfam" id="PF01204">
    <property type="entry name" value="Trehalase"/>
    <property type="match status" value="1"/>
</dbReference>
<comment type="similarity">
    <text evidence="2">Belongs to the glycosyl hydrolase 37 family.</text>
</comment>
<evidence type="ECO:0000256" key="3">
    <source>
        <dbReference type="ARBA" id="ARBA00012757"/>
    </source>
</evidence>
<evidence type="ECO:0000313" key="9">
    <source>
        <dbReference type="WBParaSite" id="GPUH_0000977701-mRNA-1"/>
    </source>
</evidence>
<dbReference type="Gene3D" id="1.50.10.10">
    <property type="match status" value="1"/>
</dbReference>
<dbReference type="GO" id="GO:0005993">
    <property type="term" value="P:trehalose catabolic process"/>
    <property type="evidence" value="ECO:0007669"/>
    <property type="project" value="TreeGrafter"/>
</dbReference>
<dbReference type="GO" id="GO:0004555">
    <property type="term" value="F:alpha,alpha-trehalase activity"/>
    <property type="evidence" value="ECO:0007669"/>
    <property type="project" value="UniProtKB-EC"/>
</dbReference>
<evidence type="ECO:0000256" key="5">
    <source>
        <dbReference type="ARBA" id="ARBA00030473"/>
    </source>
</evidence>
<proteinExistence type="inferred from homology"/>
<dbReference type="AlphaFoldDB" id="A0A183DM25"/>
<dbReference type="InterPro" id="IPR001661">
    <property type="entry name" value="Glyco_hydro_37"/>
</dbReference>
<dbReference type="SUPFAM" id="SSF48208">
    <property type="entry name" value="Six-hairpin glycosidases"/>
    <property type="match status" value="1"/>
</dbReference>
<reference evidence="9" key="1">
    <citation type="submission" date="2016-06" db="UniProtKB">
        <authorList>
            <consortium name="WormBaseParasite"/>
        </authorList>
    </citation>
    <scope>IDENTIFICATION</scope>
</reference>
<accession>A0A183DM25</accession>
<dbReference type="EC" id="3.2.1.28" evidence="3"/>
<keyword evidence="8" id="KW-1185">Reference proteome</keyword>
<evidence type="ECO:0000313" key="8">
    <source>
        <dbReference type="Proteomes" id="UP000271098"/>
    </source>
</evidence>
<evidence type="ECO:0000256" key="4">
    <source>
        <dbReference type="ARBA" id="ARBA00019905"/>
    </source>
</evidence>
<gene>
    <name evidence="7" type="ORF">GPUH_LOCUS9765</name>
</gene>
<evidence type="ECO:0000256" key="1">
    <source>
        <dbReference type="ARBA" id="ARBA00001576"/>
    </source>
</evidence>
<sequence>MHVTTRRMIANFVYLIDKFGFIPNGGRIYYATRSQPPLFIPMVYEYYAATQDDEFLASVIEAMEKV</sequence>
<organism evidence="9">
    <name type="scientific">Gongylonema pulchrum</name>
    <dbReference type="NCBI Taxonomy" id="637853"/>
    <lineage>
        <taxon>Eukaryota</taxon>
        <taxon>Metazoa</taxon>
        <taxon>Ecdysozoa</taxon>
        <taxon>Nematoda</taxon>
        <taxon>Chromadorea</taxon>
        <taxon>Rhabditida</taxon>
        <taxon>Spirurina</taxon>
        <taxon>Spiruromorpha</taxon>
        <taxon>Spiruroidea</taxon>
        <taxon>Gongylonematidae</taxon>
        <taxon>Gongylonema</taxon>
    </lineage>
</organism>
<dbReference type="InterPro" id="IPR012341">
    <property type="entry name" value="6hp_glycosidase-like_sf"/>
</dbReference>
<protein>
    <recommendedName>
        <fullName evidence="4">Trehalase</fullName>
        <ecNumber evidence="3">3.2.1.28</ecNumber>
    </recommendedName>
    <alternativeName>
        <fullName evidence="5">Alpha,alpha-trehalase</fullName>
    </alternativeName>
    <alternativeName>
        <fullName evidence="6">Alpha,alpha-trehalose glucohydrolase</fullName>
    </alternativeName>
</protein>
<dbReference type="WBParaSite" id="GPUH_0000977701-mRNA-1">
    <property type="protein sequence ID" value="GPUH_0000977701-mRNA-1"/>
    <property type="gene ID" value="GPUH_0000977701"/>
</dbReference>
<reference evidence="7 8" key="2">
    <citation type="submission" date="2018-11" db="EMBL/GenBank/DDBJ databases">
        <authorList>
            <consortium name="Pathogen Informatics"/>
        </authorList>
    </citation>
    <scope>NUCLEOTIDE SEQUENCE [LARGE SCALE GENOMIC DNA]</scope>
</reference>
<dbReference type="EMBL" id="UYRT01033565">
    <property type="protein sequence ID" value="VDK77077.1"/>
    <property type="molecule type" value="Genomic_DNA"/>
</dbReference>
<name>A0A183DM25_9BILA</name>
<evidence type="ECO:0000313" key="7">
    <source>
        <dbReference type="EMBL" id="VDK77077.1"/>
    </source>
</evidence>
<dbReference type="InterPro" id="IPR008928">
    <property type="entry name" value="6-hairpin_glycosidase_sf"/>
</dbReference>
<dbReference type="PANTHER" id="PTHR23403">
    <property type="entry name" value="TREHALASE"/>
    <property type="match status" value="1"/>
</dbReference>
<evidence type="ECO:0000256" key="6">
    <source>
        <dbReference type="ARBA" id="ARBA00031637"/>
    </source>
</evidence>
<dbReference type="PANTHER" id="PTHR23403:SF1">
    <property type="entry name" value="TREHALASE"/>
    <property type="match status" value="1"/>
</dbReference>
<dbReference type="Proteomes" id="UP000271098">
    <property type="component" value="Unassembled WGS sequence"/>
</dbReference>
<evidence type="ECO:0000256" key="2">
    <source>
        <dbReference type="ARBA" id="ARBA00005615"/>
    </source>
</evidence>
<comment type="catalytic activity">
    <reaction evidence="1">
        <text>alpha,alpha-trehalose + H2O = alpha-D-glucose + beta-D-glucose</text>
        <dbReference type="Rhea" id="RHEA:32675"/>
        <dbReference type="ChEBI" id="CHEBI:15377"/>
        <dbReference type="ChEBI" id="CHEBI:15903"/>
        <dbReference type="ChEBI" id="CHEBI:16551"/>
        <dbReference type="ChEBI" id="CHEBI:17925"/>
        <dbReference type="EC" id="3.2.1.28"/>
    </reaction>
</comment>
<dbReference type="OrthoDB" id="3542292at2759"/>